<feature type="transmembrane region" description="Helical" evidence="1">
    <location>
        <begin position="65"/>
        <end position="83"/>
    </location>
</feature>
<dbReference type="EMBL" id="JABXXR010000133">
    <property type="protein sequence ID" value="NVN41474.1"/>
    <property type="molecule type" value="Genomic_DNA"/>
</dbReference>
<gene>
    <name evidence="2" type="ORF">HUK82_13000</name>
</gene>
<dbReference type="AlphaFoldDB" id="A0A850PBL5"/>
<protein>
    <submittedName>
        <fullName evidence="2">Uncharacterized protein</fullName>
    </submittedName>
</protein>
<keyword evidence="3" id="KW-1185">Reference proteome</keyword>
<keyword evidence="1" id="KW-0812">Transmembrane</keyword>
<organism evidence="2 3">
    <name type="scientific">Ameyamaea chiangmaiensis</name>
    <dbReference type="NCBI Taxonomy" id="442969"/>
    <lineage>
        <taxon>Bacteria</taxon>
        <taxon>Pseudomonadati</taxon>
        <taxon>Pseudomonadota</taxon>
        <taxon>Alphaproteobacteria</taxon>
        <taxon>Acetobacterales</taxon>
        <taxon>Acetobacteraceae</taxon>
        <taxon>Ameyamaea</taxon>
    </lineage>
</organism>
<proteinExistence type="predicted"/>
<comment type="caution">
    <text evidence="2">The sequence shown here is derived from an EMBL/GenBank/DDBJ whole genome shotgun (WGS) entry which is preliminary data.</text>
</comment>
<keyword evidence="1" id="KW-1133">Transmembrane helix</keyword>
<sequence length="97" mass="9923">MSMQPAPTAITPCPLCGTPLRSTAESCSRCGAVRQFGPTRAESIRGALVGAVAAPAITAILQPSVIVLVCVAIAGLVGGFYVAHARHGADRWLPPSR</sequence>
<reference evidence="2 3" key="1">
    <citation type="submission" date="2020-06" db="EMBL/GenBank/DDBJ databases">
        <title>Description of novel acetic acid bacteria.</title>
        <authorList>
            <person name="Sombolestani A."/>
        </authorList>
    </citation>
    <scope>NUCLEOTIDE SEQUENCE [LARGE SCALE GENOMIC DNA]</scope>
    <source>
        <strain evidence="2 3">LMG 27010</strain>
    </source>
</reference>
<keyword evidence="1" id="KW-0472">Membrane</keyword>
<evidence type="ECO:0000256" key="1">
    <source>
        <dbReference type="SAM" id="Phobius"/>
    </source>
</evidence>
<dbReference type="RefSeq" id="WP_176614367.1">
    <property type="nucleotide sequence ID" value="NZ_JABXXR010000133.1"/>
</dbReference>
<dbReference type="Proteomes" id="UP000585665">
    <property type="component" value="Unassembled WGS sequence"/>
</dbReference>
<accession>A0A850PBL5</accession>
<evidence type="ECO:0000313" key="2">
    <source>
        <dbReference type="EMBL" id="NVN41474.1"/>
    </source>
</evidence>
<evidence type="ECO:0000313" key="3">
    <source>
        <dbReference type="Proteomes" id="UP000585665"/>
    </source>
</evidence>
<name>A0A850PBL5_9PROT</name>